<protein>
    <submittedName>
        <fullName evidence="2">Uncharacterized protein</fullName>
    </submittedName>
</protein>
<evidence type="ECO:0000313" key="3">
    <source>
        <dbReference type="Proteomes" id="UP001396898"/>
    </source>
</evidence>
<gene>
    <name evidence="2" type="ORF">PG991_000716</name>
</gene>
<keyword evidence="1" id="KW-0472">Membrane</keyword>
<sequence>MITPRRTGFDSLLIRDDYDVLESGSQEKERKSRWADLRQRVATWTRETRQQMDAEFKSVQWRRQLLFVPFFFWLTFLVVVTVVLIGRGASGMGLTSTPSACMEDGTVNPGRDQQSLFSLGFFDITLKTNTYTFGGSSSMAFATVKVIDIAWDVIIGRGGQGLMAVISWKVYRHYVSASMQTAPVTYQTFRCVFINGDANVATPYRLAKDFIKRRRLISTTAMIFIVVSTLFVLVFPTLAGSMTGYIGVMMSFVKDHNGKLIPFAKFDYVAYIIHDGKRLNLTDDYIVTYGNNAGSQSMYDPLAMSPSPVCSDASRACAIKNATSICTPESTQAKHENNVCTNLLLVDVSRYGFNGLNDAISEWDMAPELLILEPPALNISAFYLSAPPPGKKPDNMLYGNDWVDPRTGQRPFNDITRLTWTANGLLFTEDDIIRNGACQPLMNVYEWGFSLLQALMNCVLLGIWSIGLWLLWLAAQFKLPHRRDREVAKGWRAVSYLADTMRQQFDEAGISPRSLREKPLTQQINKSLNGGEISFIPEDKEKSQLSLGYGLLLWFKQNRWWCLVLLMLLLGTGLSQRPVMYPLFATVYGMLMAMALVDGVASRLLIILPFAIMSLFGLFFALLYGT</sequence>
<dbReference type="Proteomes" id="UP001396898">
    <property type="component" value="Unassembled WGS sequence"/>
</dbReference>
<accession>A0ABR1SUK1</accession>
<evidence type="ECO:0000313" key="2">
    <source>
        <dbReference type="EMBL" id="KAK8037370.1"/>
    </source>
</evidence>
<comment type="caution">
    <text evidence="2">The sequence shown here is derived from an EMBL/GenBank/DDBJ whole genome shotgun (WGS) entry which is preliminary data.</text>
</comment>
<keyword evidence="3" id="KW-1185">Reference proteome</keyword>
<feature type="transmembrane region" description="Helical" evidence="1">
    <location>
        <begin position="66"/>
        <end position="86"/>
    </location>
</feature>
<feature type="transmembrane region" description="Helical" evidence="1">
    <location>
        <begin position="558"/>
        <end position="574"/>
    </location>
</feature>
<feature type="transmembrane region" description="Helical" evidence="1">
    <location>
        <begin position="451"/>
        <end position="475"/>
    </location>
</feature>
<name>A0ABR1SUK1_9PEZI</name>
<organism evidence="2 3">
    <name type="scientific">Apiospora marii</name>
    <dbReference type="NCBI Taxonomy" id="335849"/>
    <lineage>
        <taxon>Eukaryota</taxon>
        <taxon>Fungi</taxon>
        <taxon>Dikarya</taxon>
        <taxon>Ascomycota</taxon>
        <taxon>Pezizomycotina</taxon>
        <taxon>Sordariomycetes</taxon>
        <taxon>Xylariomycetidae</taxon>
        <taxon>Amphisphaeriales</taxon>
        <taxon>Apiosporaceae</taxon>
        <taxon>Apiospora</taxon>
    </lineage>
</organism>
<keyword evidence="1" id="KW-1133">Transmembrane helix</keyword>
<proteinExistence type="predicted"/>
<feature type="transmembrane region" description="Helical" evidence="1">
    <location>
        <begin position="216"/>
        <end position="239"/>
    </location>
</feature>
<dbReference type="EMBL" id="JAQQWI010000002">
    <property type="protein sequence ID" value="KAK8037370.1"/>
    <property type="molecule type" value="Genomic_DNA"/>
</dbReference>
<feature type="transmembrane region" description="Helical" evidence="1">
    <location>
        <begin position="604"/>
        <end position="624"/>
    </location>
</feature>
<keyword evidence="1" id="KW-0812">Transmembrane</keyword>
<evidence type="ECO:0000256" key="1">
    <source>
        <dbReference type="SAM" id="Phobius"/>
    </source>
</evidence>
<reference evidence="2 3" key="1">
    <citation type="submission" date="2023-01" db="EMBL/GenBank/DDBJ databases">
        <title>Analysis of 21 Apiospora genomes using comparative genomics revels a genus with tremendous synthesis potential of carbohydrate active enzymes and secondary metabolites.</title>
        <authorList>
            <person name="Sorensen T."/>
        </authorList>
    </citation>
    <scope>NUCLEOTIDE SEQUENCE [LARGE SCALE GENOMIC DNA]</scope>
    <source>
        <strain evidence="2 3">CBS 20057</strain>
    </source>
</reference>